<evidence type="ECO:0000256" key="1">
    <source>
        <dbReference type="ARBA" id="ARBA00022679"/>
    </source>
</evidence>
<dbReference type="EMBL" id="JAAMOB010000022">
    <property type="protein sequence ID" value="KAF4097169.1"/>
    <property type="molecule type" value="Genomic_DNA"/>
</dbReference>
<reference evidence="8 9" key="1">
    <citation type="submission" date="2020-04" db="EMBL/GenBank/DDBJ databases">
        <title>Chromosome-level genome assembly of a cyprinid fish Onychostoma macrolepis by integration of Nanopore Sequencing, Bionano and Hi-C technology.</title>
        <authorList>
            <person name="Wang D."/>
        </authorList>
    </citation>
    <scope>NUCLEOTIDE SEQUENCE [LARGE SCALE GENOMIC DNA]</scope>
    <source>
        <strain evidence="8">SWU-2019</strain>
        <tissue evidence="8">Muscle</tissue>
    </source>
</reference>
<evidence type="ECO:0000313" key="8">
    <source>
        <dbReference type="EMBL" id="KAF4097169.1"/>
    </source>
</evidence>
<dbReference type="InterPro" id="IPR044066">
    <property type="entry name" value="TRIAD_supradom"/>
</dbReference>
<accession>A0A7J6BQ74</accession>
<keyword evidence="2" id="KW-0479">Metal-binding</keyword>
<keyword evidence="6" id="KW-0862">Zinc</keyword>
<organism evidence="8 9">
    <name type="scientific">Onychostoma macrolepis</name>
    <dbReference type="NCBI Taxonomy" id="369639"/>
    <lineage>
        <taxon>Eukaryota</taxon>
        <taxon>Metazoa</taxon>
        <taxon>Chordata</taxon>
        <taxon>Craniata</taxon>
        <taxon>Vertebrata</taxon>
        <taxon>Euteleostomi</taxon>
        <taxon>Actinopterygii</taxon>
        <taxon>Neopterygii</taxon>
        <taxon>Teleostei</taxon>
        <taxon>Ostariophysi</taxon>
        <taxon>Cypriniformes</taxon>
        <taxon>Cyprinidae</taxon>
        <taxon>Acrossocheilinae</taxon>
        <taxon>Onychostoma</taxon>
    </lineage>
</organism>
<evidence type="ECO:0000256" key="5">
    <source>
        <dbReference type="ARBA" id="ARBA00022786"/>
    </source>
</evidence>
<evidence type="ECO:0000256" key="2">
    <source>
        <dbReference type="ARBA" id="ARBA00022723"/>
    </source>
</evidence>
<evidence type="ECO:0000256" key="3">
    <source>
        <dbReference type="ARBA" id="ARBA00022737"/>
    </source>
</evidence>
<name>A0A7J6BQ74_9TELE</name>
<gene>
    <name evidence="8" type="ORF">G5714_021177</name>
</gene>
<proteinExistence type="predicted"/>
<dbReference type="PROSITE" id="PS51873">
    <property type="entry name" value="TRIAD"/>
    <property type="match status" value="1"/>
</dbReference>
<keyword evidence="3" id="KW-0677">Repeat</keyword>
<dbReference type="SUPFAM" id="SSF57850">
    <property type="entry name" value="RING/U-box"/>
    <property type="match status" value="1"/>
</dbReference>
<dbReference type="OrthoDB" id="419317at2759"/>
<evidence type="ECO:0000256" key="4">
    <source>
        <dbReference type="ARBA" id="ARBA00022771"/>
    </source>
</evidence>
<evidence type="ECO:0000259" key="7">
    <source>
        <dbReference type="PROSITE" id="PS51873"/>
    </source>
</evidence>
<comment type="caution">
    <text evidence="8">The sequence shown here is derived from an EMBL/GenBank/DDBJ whole genome shotgun (WGS) entry which is preliminary data.</text>
</comment>
<evidence type="ECO:0000313" key="9">
    <source>
        <dbReference type="Proteomes" id="UP000579812"/>
    </source>
</evidence>
<dbReference type="GO" id="GO:0008270">
    <property type="term" value="F:zinc ion binding"/>
    <property type="evidence" value="ECO:0007669"/>
    <property type="project" value="UniProtKB-KW"/>
</dbReference>
<dbReference type="Proteomes" id="UP000579812">
    <property type="component" value="Unassembled WGS sequence"/>
</dbReference>
<feature type="domain" description="RING-type" evidence="7">
    <location>
        <begin position="68"/>
        <end position="304"/>
    </location>
</feature>
<keyword evidence="5" id="KW-0833">Ubl conjugation pathway</keyword>
<dbReference type="GO" id="GO:0016740">
    <property type="term" value="F:transferase activity"/>
    <property type="evidence" value="ECO:0007669"/>
    <property type="project" value="UniProtKB-KW"/>
</dbReference>
<protein>
    <recommendedName>
        <fullName evidence="7">RING-type domain-containing protein</fullName>
    </recommendedName>
</protein>
<sequence>MSDGFTFFFSKLKVNALLVQFTGRYIGPLSNFLIHVCSRRTEQGAFIRMQDNQSSGQYDVNDATLKFVRRRDDITLDDDPSILRAEMSCGHAVSPESLTAWCRSLLDQGQYKFYCPAITHGTVKCNAEWPYLEVRKLAVLSDSEQAHFEENMALMAASEYCEFKSCPSCGSYVERADLTNLCVRCTICTAVKKKSYQFCWQCMREWKGAAAHALRCSHEDCVNPDVDKLAKCTNMRLSYVNNVECPAIRACPTCGLLLEHNGYACKNLMCKRCKVEFCFLCLKLKRVCNPISGPYNVCSVAPRQTEIPVWKR</sequence>
<evidence type="ECO:0000256" key="6">
    <source>
        <dbReference type="ARBA" id="ARBA00022833"/>
    </source>
</evidence>
<keyword evidence="4" id="KW-0863">Zinc-finger</keyword>
<dbReference type="AlphaFoldDB" id="A0A7J6BQ74"/>
<keyword evidence="1" id="KW-0808">Transferase</keyword>
<keyword evidence="9" id="KW-1185">Reference proteome</keyword>